<keyword evidence="2" id="KW-0560">Oxidoreductase</keyword>
<evidence type="ECO:0000256" key="2">
    <source>
        <dbReference type="ARBA" id="ARBA00023002"/>
    </source>
</evidence>
<dbReference type="EMBL" id="SADE01000004">
    <property type="protein sequence ID" value="RVU33987.1"/>
    <property type="molecule type" value="Genomic_DNA"/>
</dbReference>
<comment type="caution">
    <text evidence="3">The sequence shown here is derived from an EMBL/GenBank/DDBJ whole genome shotgun (WGS) entry which is preliminary data.</text>
</comment>
<gene>
    <name evidence="3" type="ORF">EOI86_22950</name>
</gene>
<dbReference type="GO" id="GO:0048038">
    <property type="term" value="F:quinone binding"/>
    <property type="evidence" value="ECO:0007669"/>
    <property type="project" value="TreeGrafter"/>
</dbReference>
<dbReference type="AlphaFoldDB" id="A0A437QHE8"/>
<evidence type="ECO:0000313" key="4">
    <source>
        <dbReference type="Proteomes" id="UP000287447"/>
    </source>
</evidence>
<dbReference type="InterPro" id="IPR036291">
    <property type="entry name" value="NAD(P)-bd_dom_sf"/>
</dbReference>
<accession>A0A437QHE8</accession>
<dbReference type="Proteomes" id="UP000287447">
    <property type="component" value="Unassembled WGS sequence"/>
</dbReference>
<proteinExistence type="inferred from homology"/>
<dbReference type="GO" id="GO:0016616">
    <property type="term" value="F:oxidoreductase activity, acting on the CH-OH group of donors, NAD or NADP as acceptor"/>
    <property type="evidence" value="ECO:0007669"/>
    <property type="project" value="TreeGrafter"/>
</dbReference>
<dbReference type="Pfam" id="PF13561">
    <property type="entry name" value="adh_short_C2"/>
    <property type="match status" value="1"/>
</dbReference>
<dbReference type="GO" id="GO:0006633">
    <property type="term" value="P:fatty acid biosynthetic process"/>
    <property type="evidence" value="ECO:0007669"/>
    <property type="project" value="TreeGrafter"/>
</dbReference>
<dbReference type="RefSeq" id="WP_127768017.1">
    <property type="nucleotide sequence ID" value="NZ_SADE01000004.1"/>
</dbReference>
<protein>
    <submittedName>
        <fullName evidence="3">SDR family oxidoreductase</fullName>
    </submittedName>
</protein>
<organism evidence="3 4">
    <name type="scientific">Hwanghaeella grinnelliae</name>
    <dbReference type="NCBI Taxonomy" id="2500179"/>
    <lineage>
        <taxon>Bacteria</taxon>
        <taxon>Pseudomonadati</taxon>
        <taxon>Pseudomonadota</taxon>
        <taxon>Alphaproteobacteria</taxon>
        <taxon>Rhodospirillales</taxon>
        <taxon>Rhodospirillaceae</taxon>
        <taxon>Hwanghaeella</taxon>
    </lineage>
</organism>
<dbReference type="PRINTS" id="PR00080">
    <property type="entry name" value="SDRFAMILY"/>
</dbReference>
<dbReference type="PANTHER" id="PTHR42760:SF133">
    <property type="entry name" value="3-OXOACYL-[ACYL-CARRIER-PROTEIN] REDUCTASE"/>
    <property type="match status" value="1"/>
</dbReference>
<dbReference type="PANTHER" id="PTHR42760">
    <property type="entry name" value="SHORT-CHAIN DEHYDROGENASES/REDUCTASES FAMILY MEMBER"/>
    <property type="match status" value="1"/>
</dbReference>
<dbReference type="OrthoDB" id="9803333at2"/>
<dbReference type="SUPFAM" id="SSF51735">
    <property type="entry name" value="NAD(P)-binding Rossmann-fold domains"/>
    <property type="match status" value="1"/>
</dbReference>
<dbReference type="Gene3D" id="3.40.50.720">
    <property type="entry name" value="NAD(P)-binding Rossmann-like Domain"/>
    <property type="match status" value="1"/>
</dbReference>
<keyword evidence="4" id="KW-1185">Reference proteome</keyword>
<evidence type="ECO:0000313" key="3">
    <source>
        <dbReference type="EMBL" id="RVU33987.1"/>
    </source>
</evidence>
<name>A0A437QHE8_9PROT</name>
<dbReference type="InterPro" id="IPR002347">
    <property type="entry name" value="SDR_fam"/>
</dbReference>
<comment type="similarity">
    <text evidence="1">Belongs to the short-chain dehydrogenases/reductases (SDR) family.</text>
</comment>
<dbReference type="PRINTS" id="PR00081">
    <property type="entry name" value="GDHRDH"/>
</dbReference>
<sequence length="275" mass="29097">MSEPIVRESLTPTIDLEKLKSQFDLTGTVAFVPGGYGALGAAICWALAVQGAQVAVAGPNLEKAEALAADIRAAGFPAAGYALDACSVADIQTVVDVIAAEHGGIDILVNCVGIQREQKLLEVTEETFDLMYETNLKAGMFLGQAVARIQIADEKPGRHIHLLSVRSQLGLRGRGYSAYCSTKGGLLMLVKQHAMELAPHGITVNGVAPTFIQSDRIKPHLDKAEFRDFILDRNPLGRIGDPIEVTGPIITFAAPAGGYMTGQVIYVDGGVTASQ</sequence>
<evidence type="ECO:0000256" key="1">
    <source>
        <dbReference type="ARBA" id="ARBA00006484"/>
    </source>
</evidence>
<reference evidence="4" key="1">
    <citation type="submission" date="2019-01" db="EMBL/GenBank/DDBJ databases">
        <title>Gri0909 isolated from a small marine red alga.</title>
        <authorList>
            <person name="Kim J."/>
            <person name="Jeong S.E."/>
            <person name="Jeon C.O."/>
        </authorList>
    </citation>
    <scope>NUCLEOTIDE SEQUENCE [LARGE SCALE GENOMIC DNA]</scope>
    <source>
        <strain evidence="4">Gri0909</strain>
    </source>
</reference>